<evidence type="ECO:0000313" key="4">
    <source>
        <dbReference type="Proteomes" id="UP001501175"/>
    </source>
</evidence>
<reference evidence="4" key="1">
    <citation type="journal article" date="2019" name="Int. J. Syst. Evol. Microbiol.">
        <title>The Global Catalogue of Microorganisms (GCM) 10K type strain sequencing project: providing services to taxonomists for standard genome sequencing and annotation.</title>
        <authorList>
            <consortium name="The Broad Institute Genomics Platform"/>
            <consortium name="The Broad Institute Genome Sequencing Center for Infectious Disease"/>
            <person name="Wu L."/>
            <person name="Ma J."/>
        </authorList>
    </citation>
    <scope>NUCLEOTIDE SEQUENCE [LARGE SCALE GENOMIC DNA]</scope>
    <source>
        <strain evidence="4">JCM 17927</strain>
    </source>
</reference>
<dbReference type="InterPro" id="IPR008813">
    <property type="entry name" value="Plasmid_replication_RepL"/>
</dbReference>
<dbReference type="RefSeq" id="WP_345245618.1">
    <property type="nucleotide sequence ID" value="NZ_BAABHD010000054.1"/>
</dbReference>
<keyword evidence="4" id="KW-1185">Reference proteome</keyword>
<dbReference type="Pfam" id="PF05732">
    <property type="entry name" value="RepL"/>
    <property type="match status" value="1"/>
</dbReference>
<name>A0ABP8N7U7_9BACT</name>
<proteinExistence type="predicted"/>
<accession>A0ABP8N7U7</accession>
<feature type="region of interest" description="Disordered" evidence="1">
    <location>
        <begin position="173"/>
        <end position="193"/>
    </location>
</feature>
<comment type="caution">
    <text evidence="3">The sequence shown here is derived from an EMBL/GenBank/DDBJ whole genome shotgun (WGS) entry which is preliminary data.</text>
</comment>
<evidence type="ECO:0000313" key="3">
    <source>
        <dbReference type="EMBL" id="GAA4461113.1"/>
    </source>
</evidence>
<evidence type="ECO:0000256" key="1">
    <source>
        <dbReference type="SAM" id="MobiDB-lite"/>
    </source>
</evidence>
<protein>
    <recommendedName>
        <fullName evidence="2">Plasmid replication protein RepL domain-containing protein</fullName>
    </recommendedName>
</protein>
<organism evidence="3 4">
    <name type="scientific">Nibrella saemangeumensis</name>
    <dbReference type="NCBI Taxonomy" id="1084526"/>
    <lineage>
        <taxon>Bacteria</taxon>
        <taxon>Pseudomonadati</taxon>
        <taxon>Bacteroidota</taxon>
        <taxon>Cytophagia</taxon>
        <taxon>Cytophagales</taxon>
        <taxon>Spirosomataceae</taxon>
        <taxon>Nibrella</taxon>
    </lineage>
</organism>
<feature type="domain" description="Plasmid replication protein RepL" evidence="2">
    <location>
        <begin position="46"/>
        <end position="166"/>
    </location>
</feature>
<gene>
    <name evidence="3" type="ORF">GCM10023189_36440</name>
</gene>
<evidence type="ECO:0000259" key="2">
    <source>
        <dbReference type="Pfam" id="PF05732"/>
    </source>
</evidence>
<dbReference type="EMBL" id="BAABHD010000054">
    <property type="protein sequence ID" value="GAA4461113.1"/>
    <property type="molecule type" value="Genomic_DNA"/>
</dbReference>
<sequence length="193" mass="22524">MPTKYKKITDLPAHDENPFIDKAVKDVKIIQRQQIIHPKNRDEIQMITSSDGEVTGYSAFMRYIEVDEEKFAKLYISQLTAFWELNKQAMRVFSYILTVIKPKQDTFLFEMDECLKYTGYASEQSVFLGLTALIEAGIIARSNRHYKYFINPLVVFNGDRVAFTKMYVKKKKEKDKGSPNQLDLFQSEPLKLE</sequence>
<dbReference type="Proteomes" id="UP001501175">
    <property type="component" value="Unassembled WGS sequence"/>
</dbReference>